<dbReference type="AlphaFoldDB" id="A0A0U5HUF8"/>
<proteinExistence type="predicted"/>
<dbReference type="KEGG" id="hhb:Hhub_2525"/>
<dbReference type="RefSeq" id="WP_059056964.1">
    <property type="nucleotide sequence ID" value="NZ_CEML01000001.1"/>
</dbReference>
<dbReference type="STRING" id="1407499.HHUB_2525"/>
<dbReference type="Pfam" id="PF10006">
    <property type="entry name" value="DUF2249"/>
    <property type="match status" value="1"/>
</dbReference>
<feature type="domain" description="DUF2249" evidence="1">
    <location>
        <begin position="5"/>
        <end position="74"/>
    </location>
</feature>
<evidence type="ECO:0000259" key="1">
    <source>
        <dbReference type="Pfam" id="PF10006"/>
    </source>
</evidence>
<accession>A0A0U5HUF8</accession>
<dbReference type="SUPFAM" id="SSF64307">
    <property type="entry name" value="SirA-like"/>
    <property type="match status" value="1"/>
</dbReference>
<organism evidence="2 3">
    <name type="scientific">Halobacterium hubeiense</name>
    <dbReference type="NCBI Taxonomy" id="1407499"/>
    <lineage>
        <taxon>Archaea</taxon>
        <taxon>Methanobacteriati</taxon>
        <taxon>Methanobacteriota</taxon>
        <taxon>Stenosarchaea group</taxon>
        <taxon>Halobacteria</taxon>
        <taxon>Halobacteriales</taxon>
        <taxon>Halobacteriaceae</taxon>
        <taxon>Halobacterium</taxon>
    </lineage>
</organism>
<reference evidence="3" key="1">
    <citation type="journal article" date="2016" name="Environ. Microbiol.">
        <title>The complete genome of a viable archaeum isolated from 123-million-year-old rock salt.</title>
        <authorList>
            <person name="Jaakkola S.T."/>
            <person name="Pfeiffer F."/>
            <person name="Ravantti J.J."/>
            <person name="Guo Q."/>
            <person name="Liu Y."/>
            <person name="Chen X."/>
            <person name="Ma H."/>
            <person name="Yang C."/>
            <person name="Oksanen H.M."/>
            <person name="Bamford D.H."/>
        </authorList>
    </citation>
    <scope>NUCLEOTIDE SEQUENCE</scope>
    <source>
        <strain evidence="3">JI20-1</strain>
    </source>
</reference>
<dbReference type="InterPro" id="IPR036868">
    <property type="entry name" value="TusA-like_sf"/>
</dbReference>
<name>A0A0U5HUF8_9EURY</name>
<protein>
    <submittedName>
        <fullName evidence="2">DUF2249 family protein</fullName>
    </submittedName>
</protein>
<sequence>MAAKTLDLREVPPPERHPKIHDAFEELDSGEALELVNDHEPKPLFYEMQAEVDSFDADAYEVEQRGPSEFVAKLPKA</sequence>
<dbReference type="InterPro" id="IPR018720">
    <property type="entry name" value="DUF2249"/>
</dbReference>
<gene>
    <name evidence="2" type="ORF">HHUB_2525</name>
</gene>
<evidence type="ECO:0000313" key="3">
    <source>
        <dbReference type="Proteomes" id="UP000066737"/>
    </source>
</evidence>
<evidence type="ECO:0000313" key="2">
    <source>
        <dbReference type="EMBL" id="CQH57381.1"/>
    </source>
</evidence>
<dbReference type="GeneID" id="91109982"/>
<dbReference type="OrthoDB" id="198577at2157"/>
<dbReference type="EMBL" id="LN831302">
    <property type="protein sequence ID" value="CQH57381.1"/>
    <property type="molecule type" value="Genomic_DNA"/>
</dbReference>
<keyword evidence="3" id="KW-1185">Reference proteome</keyword>
<dbReference type="Proteomes" id="UP000066737">
    <property type="component" value="Chromosome I"/>
</dbReference>